<keyword evidence="1" id="KW-0472">Membrane</keyword>
<keyword evidence="3" id="KW-1185">Reference proteome</keyword>
<dbReference type="EMBL" id="JAJJHW010000095">
    <property type="protein sequence ID" value="KAH8386869.1"/>
    <property type="molecule type" value="Genomic_DNA"/>
</dbReference>
<evidence type="ECO:0000313" key="2">
    <source>
        <dbReference type="EMBL" id="KAH8386869.1"/>
    </source>
</evidence>
<comment type="caution">
    <text evidence="2">The sequence shown here is derived from an EMBL/GenBank/DDBJ whole genome shotgun (WGS) entry which is preliminary data.</text>
</comment>
<name>A0AAD4K9P2_9MUSC</name>
<dbReference type="Proteomes" id="UP001200034">
    <property type="component" value="Unassembled WGS sequence"/>
</dbReference>
<accession>A0AAD4K9P2</accession>
<proteinExistence type="predicted"/>
<keyword evidence="1" id="KW-1133">Transmembrane helix</keyword>
<protein>
    <submittedName>
        <fullName evidence="2">Uncharacterized protein</fullName>
    </submittedName>
</protein>
<evidence type="ECO:0000256" key="1">
    <source>
        <dbReference type="SAM" id="Phobius"/>
    </source>
</evidence>
<sequence>MPYITGRSDEDLGNSMRLQIRAVMMWSSDRHVVAKLAPLVCSLIAAGFAYGYASKFIEPCAFPPRDVFMSRYMNSGCSKAQTKALGTIGVGLLVILLTYIDI</sequence>
<gene>
    <name evidence="2" type="ORF">KR093_003113</name>
</gene>
<evidence type="ECO:0000313" key="3">
    <source>
        <dbReference type="Proteomes" id="UP001200034"/>
    </source>
</evidence>
<keyword evidence="1" id="KW-0812">Transmembrane</keyword>
<dbReference type="AlphaFoldDB" id="A0AAD4K9P2"/>
<feature type="transmembrane region" description="Helical" evidence="1">
    <location>
        <begin position="32"/>
        <end position="53"/>
    </location>
</feature>
<reference evidence="2" key="1">
    <citation type="journal article" date="2021" name="Mol. Ecol. Resour.">
        <title>Phylogenomic analyses of the genus Drosophila reveals genomic signals of climate adaptation.</title>
        <authorList>
            <person name="Li F."/>
            <person name="Rane R.V."/>
            <person name="Luria V."/>
            <person name="Xiong Z."/>
            <person name="Chen J."/>
            <person name="Li Z."/>
            <person name="Catullo R.A."/>
            <person name="Griffin P.C."/>
            <person name="Schiffer M."/>
            <person name="Pearce S."/>
            <person name="Lee S.F."/>
            <person name="McElroy K."/>
            <person name="Stocker A."/>
            <person name="Shirriffs J."/>
            <person name="Cockerell F."/>
            <person name="Coppin C."/>
            <person name="Sgro C.M."/>
            <person name="Karger A."/>
            <person name="Cain J.W."/>
            <person name="Weber J.A."/>
            <person name="Santpere G."/>
            <person name="Kirschner M.W."/>
            <person name="Hoffmann A.A."/>
            <person name="Oakeshott J.G."/>
            <person name="Zhang G."/>
        </authorList>
    </citation>
    <scope>NUCLEOTIDE SEQUENCE</scope>
    <source>
        <strain evidence="2">BGI-SZ-2011g</strain>
    </source>
</reference>
<organism evidence="2 3">
    <name type="scientific">Drosophila rubida</name>
    <dbReference type="NCBI Taxonomy" id="30044"/>
    <lineage>
        <taxon>Eukaryota</taxon>
        <taxon>Metazoa</taxon>
        <taxon>Ecdysozoa</taxon>
        <taxon>Arthropoda</taxon>
        <taxon>Hexapoda</taxon>
        <taxon>Insecta</taxon>
        <taxon>Pterygota</taxon>
        <taxon>Neoptera</taxon>
        <taxon>Endopterygota</taxon>
        <taxon>Diptera</taxon>
        <taxon>Brachycera</taxon>
        <taxon>Muscomorpha</taxon>
        <taxon>Ephydroidea</taxon>
        <taxon>Drosophilidae</taxon>
        <taxon>Drosophila</taxon>
    </lineage>
</organism>
<feature type="transmembrane region" description="Helical" evidence="1">
    <location>
        <begin position="80"/>
        <end position="100"/>
    </location>
</feature>